<evidence type="ECO:0000256" key="4">
    <source>
        <dbReference type="ARBA" id="ARBA00023235"/>
    </source>
</evidence>
<feature type="signal peptide" evidence="6">
    <location>
        <begin position="1"/>
        <end position="23"/>
    </location>
</feature>
<evidence type="ECO:0000256" key="5">
    <source>
        <dbReference type="ARBA" id="ARBA00056644"/>
    </source>
</evidence>
<gene>
    <name evidence="9" type="primary">PPIB</name>
    <name evidence="9" type="ORF">BLAG_LOCUS13653</name>
</gene>
<dbReference type="Pfam" id="PF00160">
    <property type="entry name" value="Pro_isomerase"/>
    <property type="match status" value="1"/>
</dbReference>
<evidence type="ECO:0000256" key="2">
    <source>
        <dbReference type="ARBA" id="ARBA00022729"/>
    </source>
</evidence>
<comment type="catalytic activity">
    <reaction evidence="1 6">
        <text>[protein]-peptidylproline (omega=180) = [protein]-peptidylproline (omega=0)</text>
        <dbReference type="Rhea" id="RHEA:16237"/>
        <dbReference type="Rhea" id="RHEA-COMP:10747"/>
        <dbReference type="Rhea" id="RHEA-COMP:10748"/>
        <dbReference type="ChEBI" id="CHEBI:83833"/>
        <dbReference type="ChEBI" id="CHEBI:83834"/>
        <dbReference type="EC" id="5.2.1.8"/>
    </reaction>
</comment>
<dbReference type="SUPFAM" id="SSF50891">
    <property type="entry name" value="Cyclophilin-like"/>
    <property type="match status" value="1"/>
</dbReference>
<dbReference type="PANTHER" id="PTHR11071">
    <property type="entry name" value="PEPTIDYL-PROLYL CIS-TRANS ISOMERASE"/>
    <property type="match status" value="1"/>
</dbReference>
<comment type="similarity">
    <text evidence="6">Belongs to the cyclophilin-type PPIase family.</text>
</comment>
<dbReference type="GO" id="GO:0006457">
    <property type="term" value="P:protein folding"/>
    <property type="evidence" value="ECO:0007669"/>
    <property type="project" value="TreeGrafter"/>
</dbReference>
<reference evidence="9" key="1">
    <citation type="submission" date="2022-01" db="EMBL/GenBank/DDBJ databases">
        <authorList>
            <person name="Braso-Vives M."/>
        </authorList>
    </citation>
    <scope>NUCLEOTIDE SEQUENCE</scope>
</reference>
<dbReference type="Proteomes" id="UP000838412">
    <property type="component" value="Chromosome 2"/>
</dbReference>
<organism evidence="9 10">
    <name type="scientific">Branchiostoma lanceolatum</name>
    <name type="common">Common lancelet</name>
    <name type="synonym">Amphioxus lanceolatum</name>
    <dbReference type="NCBI Taxonomy" id="7740"/>
    <lineage>
        <taxon>Eukaryota</taxon>
        <taxon>Metazoa</taxon>
        <taxon>Chordata</taxon>
        <taxon>Cephalochordata</taxon>
        <taxon>Leptocardii</taxon>
        <taxon>Amphioxiformes</taxon>
        <taxon>Branchiostomatidae</taxon>
        <taxon>Branchiostoma</taxon>
    </lineage>
</organism>
<keyword evidence="4 6" id="KW-0413">Isomerase</keyword>
<evidence type="ECO:0000256" key="7">
    <source>
        <dbReference type="SAM" id="MobiDB-lite"/>
    </source>
</evidence>
<feature type="region of interest" description="Disordered" evidence="7">
    <location>
        <begin position="221"/>
        <end position="243"/>
    </location>
</feature>
<keyword evidence="10" id="KW-1185">Reference proteome</keyword>
<keyword evidence="2 6" id="KW-0732">Signal</keyword>
<sequence length="243" mass="26767">MAKLFELTLAVVLGLCLVTHAFAAADDKGKKDDKDKKDKDSEEEDEPKLLVTKKAWFDVEVDDEPIGRFVVGLFGEMAPITVANFAALARGNYRMDPKFGYKNTYIHRVVQDHVIQGGDITVGDGTGGKSIYGADFADETFDLSHDDKGWVSMANAGPDSNNSQFFVTLQPARFLDKRHVAFGKVIEGMDIVEKIGEVDVDDFGRPKKPVLIKDCGVQHTHPYELEPKSNSKGAAKKSDKSDK</sequence>
<dbReference type="GO" id="GO:0003755">
    <property type="term" value="F:peptidyl-prolyl cis-trans isomerase activity"/>
    <property type="evidence" value="ECO:0007669"/>
    <property type="project" value="UniProtKB-UniRule"/>
</dbReference>
<dbReference type="GO" id="GO:0016018">
    <property type="term" value="F:cyclosporin A binding"/>
    <property type="evidence" value="ECO:0007669"/>
    <property type="project" value="TreeGrafter"/>
</dbReference>
<feature type="domain" description="PPIase cyclophilin-type" evidence="8">
    <location>
        <begin position="56"/>
        <end position="217"/>
    </location>
</feature>
<protein>
    <recommendedName>
        <fullName evidence="6">Peptidyl-prolyl cis-trans isomerase</fullName>
        <shortName evidence="6">PPIase</shortName>
        <ecNumber evidence="6">5.2.1.8</ecNumber>
    </recommendedName>
</protein>
<dbReference type="InterPro" id="IPR002130">
    <property type="entry name" value="Cyclophilin-type_PPIase_dom"/>
</dbReference>
<dbReference type="EMBL" id="OV696687">
    <property type="protein sequence ID" value="CAH1254124.1"/>
    <property type="molecule type" value="Genomic_DNA"/>
</dbReference>
<dbReference type="PROSITE" id="PS50072">
    <property type="entry name" value="CSA_PPIASE_2"/>
    <property type="match status" value="1"/>
</dbReference>
<feature type="chain" id="PRO_5035487242" description="Peptidyl-prolyl cis-trans isomerase" evidence="6">
    <location>
        <begin position="24"/>
        <end position="243"/>
    </location>
</feature>
<dbReference type="GO" id="GO:0005737">
    <property type="term" value="C:cytoplasm"/>
    <property type="evidence" value="ECO:0007669"/>
    <property type="project" value="TreeGrafter"/>
</dbReference>
<dbReference type="EC" id="5.2.1.8" evidence="6"/>
<dbReference type="AlphaFoldDB" id="A0A8K0EI47"/>
<name>A0A8K0EI47_BRALA</name>
<keyword evidence="3 6" id="KW-0697">Rotamase</keyword>
<evidence type="ECO:0000256" key="3">
    <source>
        <dbReference type="ARBA" id="ARBA00023110"/>
    </source>
</evidence>
<comment type="function">
    <text evidence="5">PPIases accelerate the folding of proteins. It catalyzes the cis-trans isomerization of proline imidic peptide bonds in oligopeptides. Acts on the folding of rhodopsin RH1 and RH2 (but not RH3) and is required for visual transduction.</text>
</comment>
<dbReference type="OrthoDB" id="193499at2759"/>
<evidence type="ECO:0000259" key="8">
    <source>
        <dbReference type="PROSITE" id="PS50072"/>
    </source>
</evidence>
<evidence type="ECO:0000256" key="1">
    <source>
        <dbReference type="ARBA" id="ARBA00000971"/>
    </source>
</evidence>
<evidence type="ECO:0000256" key="6">
    <source>
        <dbReference type="RuleBase" id="RU363019"/>
    </source>
</evidence>
<evidence type="ECO:0000313" key="10">
    <source>
        <dbReference type="Proteomes" id="UP000838412"/>
    </source>
</evidence>
<dbReference type="PANTHER" id="PTHR11071:SF547">
    <property type="entry name" value="PEPTIDYL-PROLYL CIS-TRANS ISOMERASE"/>
    <property type="match status" value="1"/>
</dbReference>
<evidence type="ECO:0000313" key="9">
    <source>
        <dbReference type="EMBL" id="CAH1254124.1"/>
    </source>
</evidence>
<dbReference type="FunFam" id="2.40.100.10:FF:000019">
    <property type="entry name" value="Peptidyl-prolyl cis-trans isomerase"/>
    <property type="match status" value="1"/>
</dbReference>
<dbReference type="Gene3D" id="2.40.100.10">
    <property type="entry name" value="Cyclophilin-like"/>
    <property type="match status" value="1"/>
</dbReference>
<dbReference type="PRINTS" id="PR00153">
    <property type="entry name" value="CSAPPISMRASE"/>
</dbReference>
<accession>A0A8K0EI47</accession>
<dbReference type="InterPro" id="IPR029000">
    <property type="entry name" value="Cyclophilin-like_dom_sf"/>
</dbReference>
<proteinExistence type="inferred from homology"/>
<dbReference type="OMA" id="FADENFY"/>